<dbReference type="GeneID" id="92835212"/>
<feature type="signal peptide" evidence="1">
    <location>
        <begin position="1"/>
        <end position="20"/>
    </location>
</feature>
<evidence type="ECO:0000256" key="1">
    <source>
        <dbReference type="SAM" id="SignalP"/>
    </source>
</evidence>
<dbReference type="EMBL" id="APOJ01000023">
    <property type="protein sequence ID" value="ENU27216.1"/>
    <property type="molecule type" value="Genomic_DNA"/>
</dbReference>
<accession>N9NAX3</accession>
<keyword evidence="1" id="KW-0732">Signal</keyword>
<accession>N8PKY6</accession>
<evidence type="ECO:0000313" key="5">
    <source>
        <dbReference type="Proteomes" id="UP000013248"/>
    </source>
</evidence>
<dbReference type="PATRIC" id="fig|1217705.3.peg.1204"/>
<reference evidence="2 4" key="3">
    <citation type="journal article" date="2016" name="Int. J. Syst. Evol. Microbiol.">
        <title>Taxonomy of haemolytic and/or proteolytic strains of the genus Acinetobacter with the proposal of Acinetobacter courvalinii sp. nov. (genomic species 14 sensu Bouvet &amp; Jeanjean), Acinetobacter dispersus sp. nov. (genomic species 17), Acinetobacter modestus sp. nov., Acinetobacter proteolyticus sp. nov. and Acinetobacter vivianii sp. nov.</title>
        <authorList>
            <person name="Nemec A."/>
            <person name="Radolfova-Krizova L."/>
            <person name="Maixnerova M."/>
            <person name="Vrestiakova E."/>
            <person name="Jezek P."/>
            <person name="Sedo O."/>
        </authorList>
    </citation>
    <scope>NUCLEOTIDE SEQUENCE [LARGE SCALE GENOMIC DNA]</scope>
    <source>
        <strain evidence="2 4">NIPH 236</strain>
    </source>
</reference>
<reference evidence="4" key="2">
    <citation type="submission" date="2013-02" db="EMBL/GenBank/DDBJ databases">
        <title>The Genome Sequence of Acinetobacter sp. NIPH 236.</title>
        <authorList>
            <consortium name="The Broad Institute Genome Sequencing Platform"/>
            <consortium name="The Broad Institute Genome Sequencing Center for Infectious Disease"/>
            <person name="Cerqueira G."/>
            <person name="Feldgarden M."/>
            <person name="Courvalin P."/>
            <person name="Perichon B."/>
            <person name="Grillot-Courvalin C."/>
            <person name="Clermont D."/>
            <person name="Rocha E."/>
            <person name="Yoon E.-J."/>
            <person name="Nemec A."/>
            <person name="Walker B."/>
            <person name="Young S.K."/>
            <person name="Zeng Q."/>
            <person name="Gargeya S."/>
            <person name="Fitzgerald M."/>
            <person name="Haas B."/>
            <person name="Abouelleil A."/>
            <person name="Alvarado L."/>
            <person name="Arachchi H.M."/>
            <person name="Berlin A.M."/>
            <person name="Chapman S.B."/>
            <person name="Dewar J."/>
            <person name="Goldberg J."/>
            <person name="Griggs A."/>
            <person name="Gujja S."/>
            <person name="Hansen M."/>
            <person name="Howarth C."/>
            <person name="Imamovic A."/>
            <person name="Larimer J."/>
            <person name="McCowan C."/>
            <person name="Murphy C."/>
            <person name="Neiman D."/>
            <person name="Pearson M."/>
            <person name="Priest M."/>
            <person name="Roberts A."/>
            <person name="Saif S."/>
            <person name="Shea T."/>
            <person name="Sisk P."/>
            <person name="Sykes S."/>
            <person name="Wortman J."/>
            <person name="Nusbaum C."/>
            <person name="Birren B."/>
        </authorList>
    </citation>
    <scope>NUCLEOTIDE SEQUENCE [LARGE SCALE GENOMIC DNA]</scope>
    <source>
        <strain evidence="4">NIPH 236</strain>
    </source>
</reference>
<evidence type="ECO:0000313" key="3">
    <source>
        <dbReference type="EMBL" id="ENX02806.1"/>
    </source>
</evidence>
<evidence type="ECO:0000313" key="2">
    <source>
        <dbReference type="EMBL" id="ENU27216.1"/>
    </source>
</evidence>
<evidence type="ECO:0008006" key="6">
    <source>
        <dbReference type="Google" id="ProtNLM"/>
    </source>
</evidence>
<protein>
    <recommendedName>
        <fullName evidence="6">Lipoprotein</fullName>
    </recommendedName>
</protein>
<dbReference type="STRING" id="1217705.F900_01254"/>
<dbReference type="HOGENOM" id="CLU_138970_0_0_6"/>
<dbReference type="Proteomes" id="UP000013190">
    <property type="component" value="Unassembled WGS sequence"/>
</dbReference>
<sequence>MKKVLGCLSLCIAISGCSNLTNPTSDATNISQLATAGSLSCKANELCPNVVVEWDKQQKDRLQIDVALSSTYEYYDITGMTFSVDNKLFSYEPVGKTQQKYINRLIPKRSSNTFVIPSLFLNELRNAKNVDLMIQTNKGTIKRPVYTPTQQSTLYQNFVRLIETLPRS</sequence>
<organism evidence="3 5">
    <name type="scientific">Acinetobacter modestus</name>
    <dbReference type="NCBI Taxonomy" id="1776740"/>
    <lineage>
        <taxon>Bacteria</taxon>
        <taxon>Pseudomonadati</taxon>
        <taxon>Pseudomonadota</taxon>
        <taxon>Gammaproteobacteria</taxon>
        <taxon>Moraxellales</taxon>
        <taxon>Moraxellaceae</taxon>
        <taxon>Acinetobacter</taxon>
    </lineage>
</organism>
<proteinExistence type="predicted"/>
<reference evidence="3 5" key="1">
    <citation type="submission" date="2013-02" db="EMBL/GenBank/DDBJ databases">
        <title>The Genome Sequence of Acinetobacter sp. ANC 3862.</title>
        <authorList>
            <consortium name="The Broad Institute Genome Sequencing Platform"/>
            <consortium name="The Broad Institute Genome Sequencing Center for Infectious Disease"/>
            <person name="Cerqueira G."/>
            <person name="Feldgarden M."/>
            <person name="Courvalin P."/>
            <person name="Perichon B."/>
            <person name="Grillot-Courvalin C."/>
            <person name="Clermont D."/>
            <person name="Rocha E."/>
            <person name="Yoon E.-J."/>
            <person name="Nemec A."/>
            <person name="Walker B."/>
            <person name="Young S.K."/>
            <person name="Zeng Q."/>
            <person name="Gargeya S."/>
            <person name="Fitzgerald M."/>
            <person name="Haas B."/>
            <person name="Abouelleil A."/>
            <person name="Alvarado L."/>
            <person name="Arachchi H.M."/>
            <person name="Berlin A.M."/>
            <person name="Chapman S.B."/>
            <person name="Dewar J."/>
            <person name="Goldberg J."/>
            <person name="Griggs A."/>
            <person name="Gujja S."/>
            <person name="Hansen M."/>
            <person name="Howarth C."/>
            <person name="Imamovic A."/>
            <person name="Larimer J."/>
            <person name="McCowan C."/>
            <person name="Murphy C."/>
            <person name="Neiman D."/>
            <person name="Pearson M."/>
            <person name="Priest M."/>
            <person name="Roberts A."/>
            <person name="Saif S."/>
            <person name="Shea T."/>
            <person name="Sisk P."/>
            <person name="Sykes S."/>
            <person name="Wortman J."/>
            <person name="Nusbaum C."/>
            <person name="Birren B."/>
        </authorList>
    </citation>
    <scope>NUCLEOTIDE SEQUENCE [LARGE SCALE GENOMIC DNA]</scope>
    <source>
        <strain evidence="3 5">ANC 3862</strain>
    </source>
</reference>
<keyword evidence="4" id="KW-1185">Reference proteome</keyword>
<dbReference type="AlphaFoldDB" id="N9NAX3"/>
<dbReference type="eggNOG" id="ENOG5031RIM">
    <property type="taxonomic scope" value="Bacteria"/>
</dbReference>
<dbReference type="RefSeq" id="WP_004661935.1">
    <property type="nucleotide sequence ID" value="NZ_BMDV01000002.1"/>
</dbReference>
<evidence type="ECO:0000313" key="4">
    <source>
        <dbReference type="Proteomes" id="UP000013190"/>
    </source>
</evidence>
<name>N9NAX3_9GAMM</name>
<comment type="caution">
    <text evidence="3">The sequence shown here is derived from an EMBL/GenBank/DDBJ whole genome shotgun (WGS) entry which is preliminary data.</text>
</comment>
<dbReference type="PROSITE" id="PS51257">
    <property type="entry name" value="PROKAR_LIPOPROTEIN"/>
    <property type="match status" value="1"/>
</dbReference>
<gene>
    <name evidence="3" type="ORF">F900_01254</name>
    <name evidence="2" type="ORF">F992_01823</name>
</gene>
<feature type="chain" id="PRO_5041118374" description="Lipoprotein" evidence="1">
    <location>
        <begin position="21"/>
        <end position="168"/>
    </location>
</feature>
<dbReference type="EMBL" id="APRP01000014">
    <property type="protein sequence ID" value="ENX02806.1"/>
    <property type="molecule type" value="Genomic_DNA"/>
</dbReference>
<dbReference type="Proteomes" id="UP000013248">
    <property type="component" value="Unassembled WGS sequence"/>
</dbReference>